<keyword evidence="1" id="KW-1133">Transmembrane helix</keyword>
<dbReference type="InterPro" id="IPR037175">
    <property type="entry name" value="KFase_sf"/>
</dbReference>
<feature type="transmembrane region" description="Helical" evidence="1">
    <location>
        <begin position="127"/>
        <end position="148"/>
    </location>
</feature>
<proteinExistence type="predicted"/>
<dbReference type="AlphaFoldDB" id="A0A8H5EAL9"/>
<accession>A0A8H5EAL9</accession>
<organism evidence="3 4">
    <name type="scientific">Fusarium anthophilum</name>
    <dbReference type="NCBI Taxonomy" id="48485"/>
    <lineage>
        <taxon>Eukaryota</taxon>
        <taxon>Fungi</taxon>
        <taxon>Dikarya</taxon>
        <taxon>Ascomycota</taxon>
        <taxon>Pezizomycotina</taxon>
        <taxon>Sordariomycetes</taxon>
        <taxon>Hypocreomycetidae</taxon>
        <taxon>Hypocreales</taxon>
        <taxon>Nectriaceae</taxon>
        <taxon>Fusarium</taxon>
        <taxon>Fusarium fujikuroi species complex</taxon>
    </lineage>
</organism>
<dbReference type="Pfam" id="PF13671">
    <property type="entry name" value="AAA_33"/>
    <property type="match status" value="1"/>
</dbReference>
<dbReference type="Gene3D" id="3.40.50.300">
    <property type="entry name" value="P-loop containing nucleotide triphosphate hydrolases"/>
    <property type="match status" value="1"/>
</dbReference>
<keyword evidence="4" id="KW-1185">Reference proteome</keyword>
<dbReference type="GO" id="GO:0019441">
    <property type="term" value="P:L-tryptophan catabolic process to kynurenine"/>
    <property type="evidence" value="ECO:0007669"/>
    <property type="project" value="InterPro"/>
</dbReference>
<name>A0A8H5EAL9_9HYPO</name>
<sequence>MSAVPTIEPRGLGLAQLITSILFGILTTVVVFLRTLIRLKNRVFGADDMLMVIGYILFAILVGVSSKGTYYGAGQRDAVLPEGIYPHGKFYVWLFQIFYCASLVFIKASICDALLRIAVIPWHRVVAWMTLAMAVICALIVFIGLFVLCKPLSATWNGDGKCSPPSALAILACFVSASSILTDIICAALPALMLYKAQMKLATKVSISMVLGLGALASVATIIRMPYVLFYFHPNPDYLYRHCHVSLWSTVEAGIGIIAGSLPALRKFVKRWITFDSSARQYSPPKPYGGSHGLGITSHIATASRVKGYNISRDVENDGKDHWEGAGKSTLAKAIVTQLPNFKRLANDQIIYESHGLYKIDYPAEQYEAYQQEASQKLIAELERILLEKSNDLVLDLSFYDKEYRDEYKDIVERNGGHWVLVYLDADRDLLWNRIQQRRAKRDSLDAMDPERNGDSAFDIDDETFAMYWGGFEPPSGEGEIVIKVMYWQPDLEIASSPDSARASSTVRAFPGHALEDFRVSYSRANPMAESTIVECVLLHNMATQHPDFDELPLDKTGPRGNAWGLWGRDDQLGTLNHLTDEVVEQAARENIKTGIRVSLNWSMKGASYPKFARKNLDLRLINKAPLKHAHDDEVGISYPHLPSNADRNVTVELQLAVQFTVGWLTAQLYYMGRKAEEFAASDIPNSIHHVSAKGIACRAVFIDWYSWALAQGLKIDAMSSYEIPFNQIAKALEFQNMSLDSFRAGDIIVIRFGYLSQYENMDAAKREYLDKLYQTQKPENIGLKPSEELLRFLWDTKIAAICGDGRSLEVWPCKDLEWHLHEWLLAGWGMPIGELFYLEKLAKTCAVASPPNALAFF</sequence>
<feature type="domain" description="Rhodopsin" evidence="2">
    <location>
        <begin position="33"/>
        <end position="271"/>
    </location>
</feature>
<feature type="transmembrane region" description="Helical" evidence="1">
    <location>
        <begin position="168"/>
        <end position="195"/>
    </location>
</feature>
<feature type="transmembrane region" description="Helical" evidence="1">
    <location>
        <begin position="49"/>
        <end position="70"/>
    </location>
</feature>
<dbReference type="GO" id="GO:0004061">
    <property type="term" value="F:arylformamidase activity"/>
    <property type="evidence" value="ECO:0007669"/>
    <property type="project" value="InterPro"/>
</dbReference>
<dbReference type="Pfam" id="PF20684">
    <property type="entry name" value="Fung_rhodopsin"/>
    <property type="match status" value="1"/>
</dbReference>
<dbReference type="Proteomes" id="UP000573603">
    <property type="component" value="Unassembled WGS sequence"/>
</dbReference>
<dbReference type="Gene3D" id="3.50.30.50">
    <property type="entry name" value="Putative cyclase"/>
    <property type="match status" value="1"/>
</dbReference>
<evidence type="ECO:0000313" key="3">
    <source>
        <dbReference type="EMBL" id="KAF5252907.1"/>
    </source>
</evidence>
<dbReference type="EMBL" id="JABEVY010000050">
    <property type="protein sequence ID" value="KAF5252907.1"/>
    <property type="molecule type" value="Genomic_DNA"/>
</dbReference>
<feature type="transmembrane region" description="Helical" evidence="1">
    <location>
        <begin position="90"/>
        <end position="115"/>
    </location>
</feature>
<reference evidence="3 4" key="1">
    <citation type="journal article" date="2020" name="BMC Genomics">
        <title>Correction to: Identification and distribution of gene clusters required for synthesis of sphingolipid metabolism inhibitors in diverse species of the filamentous fungus Fusarium.</title>
        <authorList>
            <person name="Kim H.S."/>
            <person name="Lohmar J.M."/>
            <person name="Busman M."/>
            <person name="Brown D.W."/>
            <person name="Naumann T.A."/>
            <person name="Divon H.H."/>
            <person name="Lysoe E."/>
            <person name="Uhlig S."/>
            <person name="Proctor R.H."/>
        </authorList>
    </citation>
    <scope>NUCLEOTIDE SEQUENCE [LARGE SCALE GENOMIC DNA]</scope>
    <source>
        <strain evidence="3 4">NRRL 25214</strain>
    </source>
</reference>
<keyword evidence="1" id="KW-0812">Transmembrane</keyword>
<evidence type="ECO:0000313" key="4">
    <source>
        <dbReference type="Proteomes" id="UP000573603"/>
    </source>
</evidence>
<gene>
    <name evidence="3" type="ORF">FANTH_2231</name>
</gene>
<evidence type="ECO:0000259" key="2">
    <source>
        <dbReference type="Pfam" id="PF20684"/>
    </source>
</evidence>
<keyword evidence="1" id="KW-0472">Membrane</keyword>
<dbReference type="PANTHER" id="PTHR34861:SF11">
    <property type="entry name" value="CYCLASE"/>
    <property type="match status" value="1"/>
</dbReference>
<evidence type="ECO:0000256" key="1">
    <source>
        <dbReference type="SAM" id="Phobius"/>
    </source>
</evidence>
<feature type="transmembrane region" description="Helical" evidence="1">
    <location>
        <begin position="207"/>
        <end position="233"/>
    </location>
</feature>
<dbReference type="PANTHER" id="PTHR34861">
    <property type="match status" value="1"/>
</dbReference>
<protein>
    <recommendedName>
        <fullName evidence="2">Rhodopsin domain-containing protein</fullName>
    </recommendedName>
</protein>
<dbReference type="InterPro" id="IPR049326">
    <property type="entry name" value="Rhodopsin_dom_fungi"/>
</dbReference>
<comment type="caution">
    <text evidence="3">The sequence shown here is derived from an EMBL/GenBank/DDBJ whole genome shotgun (WGS) entry which is preliminary data.</text>
</comment>
<feature type="transmembrane region" description="Helical" evidence="1">
    <location>
        <begin position="12"/>
        <end position="37"/>
    </location>
</feature>
<dbReference type="SUPFAM" id="SSF52540">
    <property type="entry name" value="P-loop containing nucleoside triphosphate hydrolases"/>
    <property type="match status" value="1"/>
</dbReference>
<dbReference type="InterPro" id="IPR027417">
    <property type="entry name" value="P-loop_NTPase"/>
</dbReference>